<dbReference type="InterPro" id="IPR022500">
    <property type="entry name" value="PRTRC_ThiF"/>
</dbReference>
<sequence>MEKVHFVSNYLLNPTNPVTVNLIGAGGTGSVMITVLGRINNALLALDHPGLDVRLFDGDTISKNNTKRQLFSESEVGLPKSTCLINRVNRFWGTGWKAFAYHYTTENKYLMRNCKSANITISCVDKVQARFEIAEILRKIKLTENHPDRCIYWLDLGNSRYTGQSLIGTVHPVRQPTSKLYEPTERLPFVTEEYRNLLLQTEETDKSPSCSAAEALAEQDLFINPAIATMAGRLLMNMFTEGVINVRGFFMNIEDYQMQPITVNSIPLEFLNPLSVAA</sequence>
<name>A0ABS7G9V4_9BACT</name>
<dbReference type="NCBIfam" id="TIGR03736">
    <property type="entry name" value="PRTRC_ThiF"/>
    <property type="match status" value="1"/>
</dbReference>
<proteinExistence type="predicted"/>
<evidence type="ECO:0000313" key="2">
    <source>
        <dbReference type="EMBL" id="MBW8683507.1"/>
    </source>
</evidence>
<dbReference type="SUPFAM" id="SSF69572">
    <property type="entry name" value="Activating enzymes of the ubiquitin-like proteins"/>
    <property type="match status" value="1"/>
</dbReference>
<evidence type="ECO:0000259" key="1">
    <source>
        <dbReference type="Pfam" id="PF00899"/>
    </source>
</evidence>
<comment type="caution">
    <text evidence="2">The sequence shown here is derived from an EMBL/GenBank/DDBJ whole genome shotgun (WGS) entry which is preliminary data.</text>
</comment>
<dbReference type="Proteomes" id="UP000812961">
    <property type="component" value="Unassembled WGS sequence"/>
</dbReference>
<keyword evidence="3" id="KW-1185">Reference proteome</keyword>
<dbReference type="Gene3D" id="3.40.50.720">
    <property type="entry name" value="NAD(P)-binding Rossmann-like Domain"/>
    <property type="match status" value="1"/>
</dbReference>
<dbReference type="RefSeq" id="WP_220248726.1">
    <property type="nucleotide sequence ID" value="NZ_JAICCF010000001.1"/>
</dbReference>
<protein>
    <submittedName>
        <fullName evidence="2">PRTRC system ThiF family protein</fullName>
    </submittedName>
</protein>
<organism evidence="2 3">
    <name type="scientific">Chitinophaga rhizophila</name>
    <dbReference type="NCBI Taxonomy" id="2866212"/>
    <lineage>
        <taxon>Bacteria</taxon>
        <taxon>Pseudomonadati</taxon>
        <taxon>Bacteroidota</taxon>
        <taxon>Chitinophagia</taxon>
        <taxon>Chitinophagales</taxon>
        <taxon>Chitinophagaceae</taxon>
        <taxon>Chitinophaga</taxon>
    </lineage>
</organism>
<dbReference type="Pfam" id="PF00899">
    <property type="entry name" value="ThiF"/>
    <property type="match status" value="1"/>
</dbReference>
<gene>
    <name evidence="2" type="ORF">K1Y79_04095</name>
</gene>
<dbReference type="EMBL" id="JAICCF010000001">
    <property type="protein sequence ID" value="MBW8683507.1"/>
    <property type="molecule type" value="Genomic_DNA"/>
</dbReference>
<dbReference type="InterPro" id="IPR000594">
    <property type="entry name" value="ThiF_NAD_FAD-bd"/>
</dbReference>
<accession>A0ABS7G9V4</accession>
<reference evidence="2 3" key="1">
    <citation type="submission" date="2021-08" db="EMBL/GenBank/DDBJ databases">
        <title>The genome sequence of Chitinophaga sp. B61.</title>
        <authorList>
            <person name="Zhang X."/>
        </authorList>
    </citation>
    <scope>NUCLEOTIDE SEQUENCE [LARGE SCALE GENOMIC DNA]</scope>
    <source>
        <strain evidence="2 3">B61</strain>
    </source>
</reference>
<feature type="domain" description="THIF-type NAD/FAD binding fold" evidence="1">
    <location>
        <begin position="19"/>
        <end position="259"/>
    </location>
</feature>
<dbReference type="InterPro" id="IPR035985">
    <property type="entry name" value="Ubiquitin-activating_enz"/>
</dbReference>
<evidence type="ECO:0000313" key="3">
    <source>
        <dbReference type="Proteomes" id="UP000812961"/>
    </source>
</evidence>